<keyword evidence="5 8" id="KW-0808">Transferase</keyword>
<dbReference type="OrthoDB" id="19014at2759"/>
<dbReference type="InterPro" id="IPR036770">
    <property type="entry name" value="Ankyrin_rpt-contain_sf"/>
</dbReference>
<dbReference type="FunFam" id="3.40.50.150:FF:000135">
    <property type="entry name" value="Arginine N-methyltransferase 2"/>
    <property type="match status" value="1"/>
</dbReference>
<dbReference type="PROSITE" id="PS51559">
    <property type="entry name" value="SAM_RMT2"/>
    <property type="match status" value="1"/>
</dbReference>
<dbReference type="SUPFAM" id="SSF53335">
    <property type="entry name" value="S-adenosyl-L-methionine-dependent methyltransferases"/>
    <property type="match status" value="1"/>
</dbReference>
<dbReference type="EMBL" id="VNKQ01000005">
    <property type="protein sequence ID" value="KAG0651146.1"/>
    <property type="molecule type" value="Genomic_DNA"/>
</dbReference>
<dbReference type="PANTHER" id="PTHR32379:SF1">
    <property type="entry name" value="GUANIDINOACETATE N-METHYLTRANSFERASE"/>
    <property type="match status" value="1"/>
</dbReference>
<evidence type="ECO:0000256" key="3">
    <source>
        <dbReference type="ARBA" id="ARBA00022490"/>
    </source>
</evidence>
<comment type="subcellular location">
    <subcellularLocation>
        <location evidence="8">Cytoplasm</location>
    </subcellularLocation>
    <subcellularLocation>
        <location evidence="8">Nucleus</location>
    </subcellularLocation>
</comment>
<protein>
    <recommendedName>
        <fullName evidence="8">Arginine N-methyltransferase 2</fullName>
        <ecNumber evidence="8">2.1.1.-</ecNumber>
    </recommendedName>
</protein>
<comment type="caution">
    <text evidence="11">The sequence shown here is derived from an EMBL/GenBank/DDBJ whole genome shotgun (WGS) entry which is preliminary data.</text>
</comment>
<comment type="function">
    <text evidence="1 8">S-adenosyl-L-methionine-dependent protein-arginine N-methyltransferase that methylates the delta-nitrogen atom of arginine residues to form N5-methylarginine (type IV) in target proteins. Monomethylates ribosomal protein L12.</text>
</comment>
<evidence type="ECO:0000256" key="9">
    <source>
        <dbReference type="SAM" id="MobiDB-lite"/>
    </source>
</evidence>
<dbReference type="InterPro" id="IPR051038">
    <property type="entry name" value="RMT2/GAMT_Mtase"/>
</dbReference>
<reference evidence="11" key="1">
    <citation type="submission" date="2019-07" db="EMBL/GenBank/DDBJ databases">
        <title>Hyphodiscus hymeniophilus genome sequencing and assembly.</title>
        <authorList>
            <person name="Kramer G."/>
            <person name="Nodwell J."/>
        </authorList>
    </citation>
    <scope>NUCLEOTIDE SEQUENCE</scope>
    <source>
        <strain evidence="11">ATCC 34498</strain>
    </source>
</reference>
<accession>A0A9P6VMP3</accession>
<evidence type="ECO:0000313" key="11">
    <source>
        <dbReference type="EMBL" id="KAG0651146.1"/>
    </source>
</evidence>
<dbReference type="Proteomes" id="UP000785200">
    <property type="component" value="Unassembled WGS sequence"/>
</dbReference>
<evidence type="ECO:0000256" key="7">
    <source>
        <dbReference type="ARBA" id="ARBA00023242"/>
    </source>
</evidence>
<dbReference type="PANTHER" id="PTHR32379">
    <property type="entry name" value="GUANIDINOACETATE N-METHYLTRANSFERASE"/>
    <property type="match status" value="1"/>
</dbReference>
<keyword evidence="4 8" id="KW-0489">Methyltransferase</keyword>
<feature type="domain" description="RMT2" evidence="10">
    <location>
        <begin position="183"/>
        <end position="418"/>
    </location>
</feature>
<sequence length="418" mass="46339">MEDPELSSPEVDLNTQTILLLSSNHDLAALKPLLRQPGNASVQDPETGYTPLHAAIAACGSADDVGEQVQGEEIDMEKAKEVVKELFLSGAIWNDLDVNNETPGCMASRLGRKELYELCVEAGVRAEMLLGLLGGYEPLADEDSEDEEIEEQLDGAEALESKTVPNGENGHADESIEGVGGKKDVNSKDYLKSDLTFQDDKLLDADANGVMMAWETDIMRRTVDLLLPGNQAGKRILNIGFGMGIVDHMFRDTRPLSHHIVEAHPAVIAKLEEEDSDFGKAWAESAPTGGKYIVHKGKWQNVVSKMLEEGEVFDAIYFDTFGEDYSQLKLFFTEYVVGLLDPEGKFGFFNGLGADRRVCYDVYYRVSELDLCDAGMDVEWTMVPVEGLGGEGEREWKGVRRRYWTLDEYRLPICSFMG</sequence>
<evidence type="ECO:0000256" key="5">
    <source>
        <dbReference type="ARBA" id="ARBA00022679"/>
    </source>
</evidence>
<feature type="region of interest" description="Disordered" evidence="9">
    <location>
        <begin position="159"/>
        <end position="183"/>
    </location>
</feature>
<name>A0A9P6VMP3_9HELO</name>
<keyword evidence="3 8" id="KW-0963">Cytoplasm</keyword>
<dbReference type="EC" id="2.1.1.-" evidence="8"/>
<evidence type="ECO:0000313" key="12">
    <source>
        <dbReference type="Proteomes" id="UP000785200"/>
    </source>
</evidence>
<dbReference type="GO" id="GO:0005737">
    <property type="term" value="C:cytoplasm"/>
    <property type="evidence" value="ECO:0007669"/>
    <property type="project" value="UniProtKB-SubCell"/>
</dbReference>
<keyword evidence="12" id="KW-1185">Reference proteome</keyword>
<evidence type="ECO:0000259" key="10">
    <source>
        <dbReference type="PROSITE" id="PS51559"/>
    </source>
</evidence>
<evidence type="ECO:0000256" key="4">
    <source>
        <dbReference type="ARBA" id="ARBA00022603"/>
    </source>
</evidence>
<evidence type="ECO:0000256" key="6">
    <source>
        <dbReference type="ARBA" id="ARBA00022691"/>
    </source>
</evidence>
<gene>
    <name evidence="11" type="ORF">D0Z07_2290</name>
</gene>
<dbReference type="Gene3D" id="1.25.40.20">
    <property type="entry name" value="Ankyrin repeat-containing domain"/>
    <property type="match status" value="1"/>
</dbReference>
<dbReference type="GO" id="GO:0032259">
    <property type="term" value="P:methylation"/>
    <property type="evidence" value="ECO:0007669"/>
    <property type="project" value="UniProtKB-KW"/>
</dbReference>
<comment type="similarity">
    <text evidence="8">Belongs to the class I-like SAM-binding methyltransferase superfamily. RMT2 methyltransferase family.</text>
</comment>
<evidence type="ECO:0000256" key="2">
    <source>
        <dbReference type="ARBA" id="ARBA00011245"/>
    </source>
</evidence>
<dbReference type="InterPro" id="IPR026480">
    <property type="entry name" value="RMT2_dom"/>
</dbReference>
<dbReference type="InterPro" id="IPR029063">
    <property type="entry name" value="SAM-dependent_MTases_sf"/>
</dbReference>
<organism evidence="11 12">
    <name type="scientific">Hyphodiscus hymeniophilus</name>
    <dbReference type="NCBI Taxonomy" id="353542"/>
    <lineage>
        <taxon>Eukaryota</taxon>
        <taxon>Fungi</taxon>
        <taxon>Dikarya</taxon>
        <taxon>Ascomycota</taxon>
        <taxon>Pezizomycotina</taxon>
        <taxon>Leotiomycetes</taxon>
        <taxon>Helotiales</taxon>
        <taxon>Hyphodiscaceae</taxon>
        <taxon>Hyphodiscus</taxon>
    </lineage>
</organism>
<dbReference type="GO" id="GO:0019702">
    <property type="term" value="F:protein arginine N5-methyltransferase activity"/>
    <property type="evidence" value="ECO:0007669"/>
    <property type="project" value="TreeGrafter"/>
</dbReference>
<evidence type="ECO:0000256" key="8">
    <source>
        <dbReference type="PIRNR" id="PIRNR038148"/>
    </source>
</evidence>
<dbReference type="AlphaFoldDB" id="A0A9P6VMP3"/>
<feature type="compositionally biased region" description="Basic and acidic residues" evidence="9">
    <location>
        <begin position="170"/>
        <end position="183"/>
    </location>
</feature>
<keyword evidence="6" id="KW-0949">S-adenosyl-L-methionine</keyword>
<evidence type="ECO:0000256" key="1">
    <source>
        <dbReference type="ARBA" id="ARBA00002207"/>
    </source>
</evidence>
<comment type="subunit">
    <text evidence="2 8">Monomer.</text>
</comment>
<keyword evidence="7 8" id="KW-0539">Nucleus</keyword>
<dbReference type="PIRSF" id="PIRSF038148">
    <property type="entry name" value="Arginine_N-mtfrase-2"/>
    <property type="match status" value="1"/>
</dbReference>
<dbReference type="GO" id="GO:0005634">
    <property type="term" value="C:nucleus"/>
    <property type="evidence" value="ECO:0007669"/>
    <property type="project" value="UniProtKB-SubCell"/>
</dbReference>
<dbReference type="SUPFAM" id="SSF48403">
    <property type="entry name" value="Ankyrin repeat"/>
    <property type="match status" value="1"/>
</dbReference>
<proteinExistence type="inferred from homology"/>
<dbReference type="InterPro" id="IPR017408">
    <property type="entry name" value="Arginine_N-MeTrfase_2"/>
</dbReference>
<dbReference type="Gene3D" id="3.40.50.150">
    <property type="entry name" value="Vaccinia Virus protein VP39"/>
    <property type="match status" value="1"/>
</dbReference>